<dbReference type="InterPro" id="IPR050366">
    <property type="entry name" value="BP-dependent_transpt_permease"/>
</dbReference>
<protein>
    <submittedName>
        <fullName evidence="9">Peptide/nickel transport system permease protein</fullName>
    </submittedName>
</protein>
<comment type="similarity">
    <text evidence="7">Belongs to the binding-protein-dependent transport system permease family.</text>
</comment>
<dbReference type="InterPro" id="IPR000515">
    <property type="entry name" value="MetI-like"/>
</dbReference>
<evidence type="ECO:0000256" key="6">
    <source>
        <dbReference type="ARBA" id="ARBA00023136"/>
    </source>
</evidence>
<feature type="transmembrane region" description="Helical" evidence="7">
    <location>
        <begin position="231"/>
        <end position="253"/>
    </location>
</feature>
<feature type="transmembrane region" description="Helical" evidence="7">
    <location>
        <begin position="39"/>
        <end position="58"/>
    </location>
</feature>
<dbReference type="PROSITE" id="PS50928">
    <property type="entry name" value="ABC_TM1"/>
    <property type="match status" value="1"/>
</dbReference>
<accession>A0A1G4WWU6</accession>
<gene>
    <name evidence="9" type="ORF">SAMN02799620_05293</name>
</gene>
<feature type="domain" description="ABC transmembrane type-1" evidence="8">
    <location>
        <begin position="101"/>
        <end position="296"/>
    </location>
</feature>
<keyword evidence="2 7" id="KW-0813">Transport</keyword>
<feature type="transmembrane region" description="Helical" evidence="7">
    <location>
        <begin position="166"/>
        <end position="185"/>
    </location>
</feature>
<evidence type="ECO:0000259" key="8">
    <source>
        <dbReference type="PROSITE" id="PS50928"/>
    </source>
</evidence>
<keyword evidence="3" id="KW-1003">Cell membrane</keyword>
<evidence type="ECO:0000256" key="4">
    <source>
        <dbReference type="ARBA" id="ARBA00022692"/>
    </source>
</evidence>
<sequence length="305" mass="32713">MTALEIVAEGAPESRAALPGRARLVLRRSAGPNRQWERWTGYVGLSVIVLLCVIVPMLSRVGPNDIAGDPSQAPSGQFWFGTDTLGRDLFVRVFVAGRLDLVAGVVTVLVCMLLGSVIGTVVGAASRRWADTVVMRIVDAVVAFPFVVLVLALVVIIGYGRTWGPIPAGVPAIVGAIIIVNWTVYARLARNETRVLSEADYVVAVKLSGYPQWRIVLRHLMPGVIRATGTYAVADIMMIIVTIASLSFLGAGVQPPTPEWGAVMYEGRGVLTTAWWITTLPGVVLALTGLSIAFIADSFLHNENR</sequence>
<dbReference type="STRING" id="1502745.SAMN02799620_05293"/>
<reference evidence="10" key="1">
    <citation type="submission" date="2016-10" db="EMBL/GenBank/DDBJ databases">
        <authorList>
            <person name="Varghese N."/>
            <person name="Submissions S."/>
        </authorList>
    </citation>
    <scope>NUCLEOTIDE SEQUENCE [LARGE SCALE GENOMIC DNA]</scope>
    <source>
        <strain evidence="10">UNC267MFSha1.1M11</strain>
    </source>
</reference>
<keyword evidence="6 7" id="KW-0472">Membrane</keyword>
<dbReference type="GO" id="GO:0055085">
    <property type="term" value="P:transmembrane transport"/>
    <property type="evidence" value="ECO:0007669"/>
    <property type="project" value="InterPro"/>
</dbReference>
<name>A0A1G4WWU6_9MYCO</name>
<comment type="subcellular location">
    <subcellularLocation>
        <location evidence="1 7">Cell membrane</location>
        <topology evidence="1 7">Multi-pass membrane protein</topology>
    </subcellularLocation>
</comment>
<dbReference type="SUPFAM" id="SSF161098">
    <property type="entry name" value="MetI-like"/>
    <property type="match status" value="1"/>
</dbReference>
<feature type="transmembrane region" description="Helical" evidence="7">
    <location>
        <begin position="101"/>
        <end position="125"/>
    </location>
</feature>
<evidence type="ECO:0000313" key="9">
    <source>
        <dbReference type="EMBL" id="SCX31323.1"/>
    </source>
</evidence>
<proteinExistence type="inferred from homology"/>
<feature type="transmembrane region" description="Helical" evidence="7">
    <location>
        <begin position="137"/>
        <end position="160"/>
    </location>
</feature>
<dbReference type="InterPro" id="IPR035906">
    <property type="entry name" value="MetI-like_sf"/>
</dbReference>
<dbReference type="AlphaFoldDB" id="A0A1G4WWU6"/>
<keyword evidence="5 7" id="KW-1133">Transmembrane helix</keyword>
<dbReference type="PANTHER" id="PTHR43386:SF1">
    <property type="entry name" value="D,D-DIPEPTIDE TRANSPORT SYSTEM PERMEASE PROTEIN DDPC-RELATED"/>
    <property type="match status" value="1"/>
</dbReference>
<dbReference type="Pfam" id="PF00528">
    <property type="entry name" value="BPD_transp_1"/>
    <property type="match status" value="1"/>
</dbReference>
<dbReference type="Proteomes" id="UP000199707">
    <property type="component" value="Unassembled WGS sequence"/>
</dbReference>
<evidence type="ECO:0000256" key="3">
    <source>
        <dbReference type="ARBA" id="ARBA00022475"/>
    </source>
</evidence>
<dbReference type="Gene3D" id="1.10.3720.10">
    <property type="entry name" value="MetI-like"/>
    <property type="match status" value="1"/>
</dbReference>
<dbReference type="CDD" id="cd06261">
    <property type="entry name" value="TM_PBP2"/>
    <property type="match status" value="1"/>
</dbReference>
<feature type="transmembrane region" description="Helical" evidence="7">
    <location>
        <begin position="273"/>
        <end position="296"/>
    </location>
</feature>
<evidence type="ECO:0000256" key="7">
    <source>
        <dbReference type="RuleBase" id="RU363032"/>
    </source>
</evidence>
<organism evidence="9 10">
    <name type="scientific">Mycolicibacterium fluoranthenivorans</name>
    <dbReference type="NCBI Taxonomy" id="258505"/>
    <lineage>
        <taxon>Bacteria</taxon>
        <taxon>Bacillati</taxon>
        <taxon>Actinomycetota</taxon>
        <taxon>Actinomycetes</taxon>
        <taxon>Mycobacteriales</taxon>
        <taxon>Mycobacteriaceae</taxon>
        <taxon>Mycolicibacterium</taxon>
    </lineage>
</organism>
<dbReference type="GO" id="GO:0005886">
    <property type="term" value="C:plasma membrane"/>
    <property type="evidence" value="ECO:0007669"/>
    <property type="project" value="UniProtKB-SubCell"/>
</dbReference>
<dbReference type="EMBL" id="FMUB01000013">
    <property type="protein sequence ID" value="SCX31323.1"/>
    <property type="molecule type" value="Genomic_DNA"/>
</dbReference>
<evidence type="ECO:0000256" key="1">
    <source>
        <dbReference type="ARBA" id="ARBA00004651"/>
    </source>
</evidence>
<keyword evidence="4 7" id="KW-0812">Transmembrane</keyword>
<evidence type="ECO:0000256" key="5">
    <source>
        <dbReference type="ARBA" id="ARBA00022989"/>
    </source>
</evidence>
<dbReference type="PANTHER" id="PTHR43386">
    <property type="entry name" value="OLIGOPEPTIDE TRANSPORT SYSTEM PERMEASE PROTEIN APPC"/>
    <property type="match status" value="1"/>
</dbReference>
<evidence type="ECO:0000256" key="2">
    <source>
        <dbReference type="ARBA" id="ARBA00022448"/>
    </source>
</evidence>
<evidence type="ECO:0000313" key="10">
    <source>
        <dbReference type="Proteomes" id="UP000199707"/>
    </source>
</evidence>